<organism evidence="3 4">
    <name type="scientific">Solirubrobacter pauli</name>
    <dbReference type="NCBI Taxonomy" id="166793"/>
    <lineage>
        <taxon>Bacteria</taxon>
        <taxon>Bacillati</taxon>
        <taxon>Actinomycetota</taxon>
        <taxon>Thermoleophilia</taxon>
        <taxon>Solirubrobacterales</taxon>
        <taxon>Solirubrobacteraceae</taxon>
        <taxon>Solirubrobacter</taxon>
    </lineage>
</organism>
<comment type="caution">
    <text evidence="3">The sequence shown here is derived from an EMBL/GenBank/DDBJ whole genome shotgun (WGS) entry which is preliminary data.</text>
</comment>
<keyword evidence="4" id="KW-1185">Reference proteome</keyword>
<dbReference type="InterPro" id="IPR036291">
    <property type="entry name" value="NAD(P)-bd_dom_sf"/>
</dbReference>
<evidence type="ECO:0000313" key="4">
    <source>
        <dbReference type="Proteomes" id="UP000278962"/>
    </source>
</evidence>
<dbReference type="EMBL" id="RBIL01000001">
    <property type="protein sequence ID" value="RKQ92886.1"/>
    <property type="molecule type" value="Genomic_DNA"/>
</dbReference>
<dbReference type="Pfam" id="PF01370">
    <property type="entry name" value="Epimerase"/>
    <property type="match status" value="1"/>
</dbReference>
<protein>
    <submittedName>
        <fullName evidence="3">UDP-glucose 4-epimerase</fullName>
    </submittedName>
</protein>
<dbReference type="OrthoDB" id="9801785at2"/>
<feature type="domain" description="NAD-dependent epimerase/dehydratase" evidence="2">
    <location>
        <begin position="3"/>
        <end position="239"/>
    </location>
</feature>
<accession>A0A660LF06</accession>
<dbReference type="InterPro" id="IPR001509">
    <property type="entry name" value="Epimerase_deHydtase"/>
</dbReference>
<dbReference type="SUPFAM" id="SSF51735">
    <property type="entry name" value="NAD(P)-binding Rossmann-fold domains"/>
    <property type="match status" value="1"/>
</dbReference>
<evidence type="ECO:0000256" key="1">
    <source>
        <dbReference type="ARBA" id="ARBA00007637"/>
    </source>
</evidence>
<evidence type="ECO:0000313" key="3">
    <source>
        <dbReference type="EMBL" id="RKQ92886.1"/>
    </source>
</evidence>
<dbReference type="RefSeq" id="WP_121250658.1">
    <property type="nucleotide sequence ID" value="NZ_RBIL01000001.1"/>
</dbReference>
<comment type="similarity">
    <text evidence="1">Belongs to the NAD(P)-dependent epimerase/dehydratase family.</text>
</comment>
<dbReference type="Gene3D" id="3.90.25.10">
    <property type="entry name" value="UDP-galactose 4-epimerase, domain 1"/>
    <property type="match status" value="1"/>
</dbReference>
<sequence length="311" mass="32655">MRALVTGGAGFIGSHLVDALVARGDEVTVVDHLSRGHADNLDDARSKAHVEIVRADVTDVPTMLDAFRAARPEAVYHLAAQIDVRKSVDDPSTDAHVNIGGTAAVLEAARDTGAKRVVLASTAGVYGDPEAVPTSERAPVAPLSPYGAGKAAAETYLNLFSRLYGISTLSLRMANVYGPRQNPHGEAGVIAIFCALALEGERATIFGDGEQTRDFVYVEDVVQAFVTAGRSTVGGAFNVSTGTETSLLELASALELRTTQGEARLGEIRRSCLDPGAVAERLGWRAQTSLETGLQKTMLAQRAAAVRVSAS</sequence>
<dbReference type="Proteomes" id="UP000278962">
    <property type="component" value="Unassembled WGS sequence"/>
</dbReference>
<dbReference type="PANTHER" id="PTHR43000">
    <property type="entry name" value="DTDP-D-GLUCOSE 4,6-DEHYDRATASE-RELATED"/>
    <property type="match status" value="1"/>
</dbReference>
<gene>
    <name evidence="3" type="ORF">C8N24_2742</name>
</gene>
<evidence type="ECO:0000259" key="2">
    <source>
        <dbReference type="Pfam" id="PF01370"/>
    </source>
</evidence>
<dbReference type="Gene3D" id="3.40.50.720">
    <property type="entry name" value="NAD(P)-binding Rossmann-like Domain"/>
    <property type="match status" value="1"/>
</dbReference>
<name>A0A660LF06_9ACTN</name>
<proteinExistence type="inferred from homology"/>
<dbReference type="AlphaFoldDB" id="A0A660LF06"/>
<reference evidence="3 4" key="1">
    <citation type="submission" date="2018-10" db="EMBL/GenBank/DDBJ databases">
        <title>Genomic Encyclopedia of Archaeal and Bacterial Type Strains, Phase II (KMG-II): from individual species to whole genera.</title>
        <authorList>
            <person name="Goeker M."/>
        </authorList>
    </citation>
    <scope>NUCLEOTIDE SEQUENCE [LARGE SCALE GENOMIC DNA]</scope>
    <source>
        <strain evidence="3 4">DSM 14954</strain>
    </source>
</reference>